<dbReference type="GO" id="GO:0009103">
    <property type="term" value="P:lipopolysaccharide biosynthetic process"/>
    <property type="evidence" value="ECO:0007669"/>
    <property type="project" value="TreeGrafter"/>
</dbReference>
<dbReference type="AlphaFoldDB" id="A0A2S3XEJ3"/>
<feature type="domain" description="Acyltransferase 3" evidence="2">
    <location>
        <begin position="11"/>
        <end position="123"/>
    </location>
</feature>
<dbReference type="PANTHER" id="PTHR23028:SF53">
    <property type="entry name" value="ACYL_TRANSF_3 DOMAIN-CONTAINING PROTEIN"/>
    <property type="match status" value="1"/>
</dbReference>
<dbReference type="PANTHER" id="PTHR23028">
    <property type="entry name" value="ACETYLTRANSFERASE"/>
    <property type="match status" value="1"/>
</dbReference>
<evidence type="ECO:0000313" key="3">
    <source>
        <dbReference type="EMBL" id="POG13951.1"/>
    </source>
</evidence>
<dbReference type="Proteomes" id="UP000237378">
    <property type="component" value="Unassembled WGS sequence"/>
</dbReference>
<feature type="transmembrane region" description="Helical" evidence="1">
    <location>
        <begin position="41"/>
        <end position="63"/>
    </location>
</feature>
<dbReference type="EMBL" id="MING01000019">
    <property type="protein sequence ID" value="POG13951.1"/>
    <property type="molecule type" value="Genomic_DNA"/>
</dbReference>
<protein>
    <recommendedName>
        <fullName evidence="2">Acyltransferase 3 domain-containing protein</fullName>
    </recommendedName>
</protein>
<sequence>MSRITHDQSQQLDSIRALSAFVVLIGHTNQTLLYPTLGMGATFIGFFTQLSVMVFFVLSGFLIGKSICNNTSKNATFSIKQYAIDRAIRIYPPLIAALMLMVALSIIAPYFFPSGTNSFLSIPDATFVRTGFHVVSQDLFPTLAFLRKL</sequence>
<keyword evidence="1" id="KW-0812">Transmembrane</keyword>
<keyword evidence="1" id="KW-1133">Transmembrane helix</keyword>
<reference evidence="3 4" key="2">
    <citation type="submission" date="2018-03" db="EMBL/GenBank/DDBJ databases">
        <title>Draft genome of Pseudomonas putida strain KH-18-2.</title>
        <authorList>
            <person name="Yoshizawa S."/>
            <person name="Khan N.H."/>
            <person name="Nishimura M."/>
            <person name="Chiura H.X."/>
            <person name="Ogura Y."/>
            <person name="Hayashi T."/>
            <person name="Kogure K."/>
        </authorList>
    </citation>
    <scope>NUCLEOTIDE SEQUENCE [LARGE SCALE GENOMIC DNA]</scope>
    <source>
        <strain evidence="3 4">KH-18-2</strain>
    </source>
</reference>
<evidence type="ECO:0000259" key="2">
    <source>
        <dbReference type="Pfam" id="PF01757"/>
    </source>
</evidence>
<keyword evidence="1" id="KW-0472">Membrane</keyword>
<dbReference type="GO" id="GO:0016020">
    <property type="term" value="C:membrane"/>
    <property type="evidence" value="ECO:0007669"/>
    <property type="project" value="TreeGrafter"/>
</dbReference>
<name>A0A2S3XEJ3_PSEPU</name>
<evidence type="ECO:0000256" key="1">
    <source>
        <dbReference type="SAM" id="Phobius"/>
    </source>
</evidence>
<dbReference type="RefSeq" id="WP_103469298.1">
    <property type="nucleotide sequence ID" value="NZ_MING01000019.1"/>
</dbReference>
<dbReference type="InterPro" id="IPR002656">
    <property type="entry name" value="Acyl_transf_3_dom"/>
</dbReference>
<comment type="caution">
    <text evidence="3">The sequence shown here is derived from an EMBL/GenBank/DDBJ whole genome shotgun (WGS) entry which is preliminary data.</text>
</comment>
<accession>A0A2S3XEJ3</accession>
<gene>
    <name evidence="3" type="ORF">BGP82_05845</name>
</gene>
<feature type="transmembrane region" description="Helical" evidence="1">
    <location>
        <begin position="90"/>
        <end position="112"/>
    </location>
</feature>
<dbReference type="InterPro" id="IPR050879">
    <property type="entry name" value="Acyltransferase_3"/>
</dbReference>
<reference evidence="3 4" key="1">
    <citation type="submission" date="2016-08" db="EMBL/GenBank/DDBJ databases">
        <authorList>
            <person name="Seilhamer J.J."/>
        </authorList>
    </citation>
    <scope>NUCLEOTIDE SEQUENCE [LARGE SCALE GENOMIC DNA]</scope>
    <source>
        <strain evidence="3 4">KH-18-2</strain>
    </source>
</reference>
<proteinExistence type="predicted"/>
<organism evidence="3 4">
    <name type="scientific">Pseudomonas putida</name>
    <name type="common">Arthrobacter siderocapsulatus</name>
    <dbReference type="NCBI Taxonomy" id="303"/>
    <lineage>
        <taxon>Bacteria</taxon>
        <taxon>Pseudomonadati</taxon>
        <taxon>Pseudomonadota</taxon>
        <taxon>Gammaproteobacteria</taxon>
        <taxon>Pseudomonadales</taxon>
        <taxon>Pseudomonadaceae</taxon>
        <taxon>Pseudomonas</taxon>
    </lineage>
</organism>
<evidence type="ECO:0000313" key="4">
    <source>
        <dbReference type="Proteomes" id="UP000237378"/>
    </source>
</evidence>
<dbReference type="Pfam" id="PF01757">
    <property type="entry name" value="Acyl_transf_3"/>
    <property type="match status" value="1"/>
</dbReference>
<dbReference type="GO" id="GO:0016747">
    <property type="term" value="F:acyltransferase activity, transferring groups other than amino-acyl groups"/>
    <property type="evidence" value="ECO:0007669"/>
    <property type="project" value="InterPro"/>
</dbReference>